<sequence length="53" mass="6320">MDGIKKDPFEEYIRQSEPSKRELGYAWYTAMRLQVVDGLETSDYLKNTARKKY</sequence>
<dbReference type="Proteomes" id="UP000522163">
    <property type="component" value="Unassembled WGS sequence"/>
</dbReference>
<protein>
    <submittedName>
        <fullName evidence="1">Uncharacterized protein</fullName>
    </submittedName>
</protein>
<proteinExistence type="predicted"/>
<accession>A0A7W9W1M5</accession>
<name>A0A7W9W1M5_9FIRM</name>
<evidence type="ECO:0000313" key="1">
    <source>
        <dbReference type="EMBL" id="MBB6042111.1"/>
    </source>
</evidence>
<dbReference type="RefSeq" id="WP_207720031.1">
    <property type="nucleotide sequence ID" value="NZ_CAUVME010000013.1"/>
</dbReference>
<reference evidence="1 2" key="1">
    <citation type="submission" date="2020-08" db="EMBL/GenBank/DDBJ databases">
        <title>Genomic Encyclopedia of Type Strains, Phase IV (KMG-IV): sequencing the most valuable type-strain genomes for metagenomic binning, comparative biology and taxonomic classification.</title>
        <authorList>
            <person name="Goeker M."/>
        </authorList>
    </citation>
    <scope>NUCLEOTIDE SEQUENCE [LARGE SCALE GENOMIC DNA]</scope>
    <source>
        <strain evidence="1 2">DSM 17245</strain>
    </source>
</reference>
<comment type="caution">
    <text evidence="1">The sequence shown here is derived from an EMBL/GenBank/DDBJ whole genome shotgun (WGS) entry which is preliminary data.</text>
</comment>
<dbReference type="AlphaFoldDB" id="A0A7W9W1M5"/>
<dbReference type="GeneID" id="85015625"/>
<evidence type="ECO:0000313" key="2">
    <source>
        <dbReference type="Proteomes" id="UP000522163"/>
    </source>
</evidence>
<dbReference type="EMBL" id="JACHHH010000012">
    <property type="protein sequence ID" value="MBB6042111.1"/>
    <property type="molecule type" value="Genomic_DNA"/>
</dbReference>
<gene>
    <name evidence="1" type="ORF">HNQ46_002107</name>
</gene>
<organism evidence="1 2">
    <name type="scientific">Oribacterium sinus</name>
    <dbReference type="NCBI Taxonomy" id="237576"/>
    <lineage>
        <taxon>Bacteria</taxon>
        <taxon>Bacillati</taxon>
        <taxon>Bacillota</taxon>
        <taxon>Clostridia</taxon>
        <taxon>Lachnospirales</taxon>
        <taxon>Lachnospiraceae</taxon>
        <taxon>Oribacterium</taxon>
    </lineage>
</organism>